<dbReference type="Gene3D" id="1.10.150.750">
    <property type="match status" value="1"/>
</dbReference>
<dbReference type="Proteomes" id="UP001251870">
    <property type="component" value="Unassembled WGS sequence"/>
</dbReference>
<name>A0ABU2DRE9_9MICC</name>
<dbReference type="RefSeq" id="WP_310547958.1">
    <property type="nucleotide sequence ID" value="NZ_JAVKGR010000004.1"/>
</dbReference>
<dbReference type="InterPro" id="IPR036412">
    <property type="entry name" value="HAD-like_sf"/>
</dbReference>
<reference evidence="2 3" key="1">
    <citation type="submission" date="2023-09" db="EMBL/GenBank/DDBJ databases">
        <title>Description of three actinobacteria isolated from air of manufacturing shop in a pharmaceutical factory.</title>
        <authorList>
            <person name="Zhang D.-F."/>
        </authorList>
    </citation>
    <scope>NUCLEOTIDE SEQUENCE [LARGE SCALE GENOMIC DNA]</scope>
    <source>
        <strain evidence="2 3">LY-0111</strain>
    </source>
</reference>
<evidence type="ECO:0000313" key="3">
    <source>
        <dbReference type="Proteomes" id="UP001251870"/>
    </source>
</evidence>
<keyword evidence="1 2" id="KW-0378">Hydrolase</keyword>
<dbReference type="PRINTS" id="PR00413">
    <property type="entry name" value="HADHALOGNASE"/>
</dbReference>
<keyword evidence="3" id="KW-1185">Reference proteome</keyword>
<dbReference type="Gene3D" id="3.40.50.1000">
    <property type="entry name" value="HAD superfamily/HAD-like"/>
    <property type="match status" value="1"/>
</dbReference>
<dbReference type="PANTHER" id="PTHR43316:SF9">
    <property type="entry name" value="ACID DEHALOGENASE, PUTATIVE (AFU_ORTHOLOGUE AFUA_6G14460)-RELATED"/>
    <property type="match status" value="1"/>
</dbReference>
<dbReference type="NCBIfam" id="TIGR01493">
    <property type="entry name" value="HAD-SF-IA-v2"/>
    <property type="match status" value="1"/>
</dbReference>
<organism evidence="2 3">
    <name type="scientific">Nesterenkonia aerolata</name>
    <dbReference type="NCBI Taxonomy" id="3074079"/>
    <lineage>
        <taxon>Bacteria</taxon>
        <taxon>Bacillati</taxon>
        <taxon>Actinomycetota</taxon>
        <taxon>Actinomycetes</taxon>
        <taxon>Micrococcales</taxon>
        <taxon>Micrococcaceae</taxon>
        <taxon>Nesterenkonia</taxon>
    </lineage>
</organism>
<dbReference type="GO" id="GO:0016787">
    <property type="term" value="F:hydrolase activity"/>
    <property type="evidence" value="ECO:0007669"/>
    <property type="project" value="UniProtKB-KW"/>
</dbReference>
<protein>
    <submittedName>
        <fullName evidence="2">HAD-IA family hydrolase</fullName>
    </submittedName>
</protein>
<dbReference type="EMBL" id="JAVKGR010000004">
    <property type="protein sequence ID" value="MDR8018960.1"/>
    <property type="molecule type" value="Genomic_DNA"/>
</dbReference>
<gene>
    <name evidence="2" type="ORF">RIL96_05210</name>
</gene>
<dbReference type="InterPro" id="IPR051540">
    <property type="entry name" value="S-2-haloacid_dehalogenase"/>
</dbReference>
<proteinExistence type="predicted"/>
<dbReference type="PANTHER" id="PTHR43316">
    <property type="entry name" value="HYDROLASE, HALOACID DELAHOGENASE-RELATED"/>
    <property type="match status" value="1"/>
</dbReference>
<comment type="caution">
    <text evidence="2">The sequence shown here is derived from an EMBL/GenBank/DDBJ whole genome shotgun (WGS) entry which is preliminary data.</text>
</comment>
<evidence type="ECO:0000256" key="1">
    <source>
        <dbReference type="ARBA" id="ARBA00022801"/>
    </source>
</evidence>
<sequence>MSLTLTDYDALSFDCYGTLIDWEAGIAAVIGPWARRHAPDLTDEQVLVAYSENEAAVLRETPRILYPDALREAFRRTGETLGFPVTDTEAEELGTSVPNWPAFDDSVEALTVLKRHYRLIILSNVNRDGFADSNQRLEVEFDDILTAEDIGSYKPNPANFEALNSRVEELGMTGRLLHVAQSLFHDHVPAQQFGLPGVWINRRHDRPGWGATPDPRAEITPDAEYPSLMAFAEAVEAAFSGRALRSQER</sequence>
<accession>A0ABU2DRE9</accession>
<dbReference type="InterPro" id="IPR023214">
    <property type="entry name" value="HAD_sf"/>
</dbReference>
<dbReference type="Pfam" id="PF00702">
    <property type="entry name" value="Hydrolase"/>
    <property type="match status" value="1"/>
</dbReference>
<evidence type="ECO:0000313" key="2">
    <source>
        <dbReference type="EMBL" id="MDR8018960.1"/>
    </source>
</evidence>
<dbReference type="SUPFAM" id="SSF56784">
    <property type="entry name" value="HAD-like"/>
    <property type="match status" value="1"/>
</dbReference>
<dbReference type="InterPro" id="IPR006439">
    <property type="entry name" value="HAD-SF_hydro_IA"/>
</dbReference>